<gene>
    <name evidence="2" type="ORF">QHG74_12110</name>
</gene>
<reference evidence="2 3" key="1">
    <citation type="submission" date="2023-04" db="EMBL/GenBank/DDBJ databases">
        <title>Bacteroides pacosi sp. nov., isolated from the fecal material of an alpaca.</title>
        <authorList>
            <person name="Miller S."/>
            <person name="Hendry M."/>
            <person name="King J."/>
            <person name="Sankaranarayanan K."/>
            <person name="Lawson P.A."/>
        </authorList>
    </citation>
    <scope>NUCLEOTIDE SEQUENCE [LARGE SCALE GENOMIC DNA]</scope>
    <source>
        <strain evidence="2 3">A2-P53</strain>
    </source>
</reference>
<protein>
    <submittedName>
        <fullName evidence="2">HlyD family secretion protein</fullName>
    </submittedName>
</protein>
<accession>A0ABU5HSA4</accession>
<name>A0ABU5HSA4_9BACE</name>
<dbReference type="InterPro" id="IPR058982">
    <property type="entry name" value="Beta-barrel_AprE"/>
</dbReference>
<proteinExistence type="predicted"/>
<evidence type="ECO:0000313" key="2">
    <source>
        <dbReference type="EMBL" id="MDY7258458.1"/>
    </source>
</evidence>
<sequence>MFIEKVILPTERLGKVRKGQKVNIRFSNYPDKEFSIVKGIVENISLIPVVDGQNVKSYVVDIQLPNGLRTNYNKEFSKQVSGICETALITISFAKFVEIIYF</sequence>
<dbReference type="RefSeq" id="WP_322019567.1">
    <property type="nucleotide sequence ID" value="NZ_JARZAK010000006.1"/>
</dbReference>
<keyword evidence="3" id="KW-1185">Reference proteome</keyword>
<dbReference type="EMBL" id="JARZAK010000006">
    <property type="protein sequence ID" value="MDY7258458.1"/>
    <property type="molecule type" value="Genomic_DNA"/>
</dbReference>
<dbReference type="Proteomes" id="UP001292913">
    <property type="component" value="Unassembled WGS sequence"/>
</dbReference>
<dbReference type="Gene3D" id="2.40.30.170">
    <property type="match status" value="1"/>
</dbReference>
<dbReference type="Pfam" id="PF26002">
    <property type="entry name" value="Beta-barrel_AprE"/>
    <property type="match status" value="1"/>
</dbReference>
<organism evidence="2 3">
    <name type="scientific">Bacteroides vicugnae</name>
    <dbReference type="NCBI Taxonomy" id="3037989"/>
    <lineage>
        <taxon>Bacteria</taxon>
        <taxon>Pseudomonadati</taxon>
        <taxon>Bacteroidota</taxon>
        <taxon>Bacteroidia</taxon>
        <taxon>Bacteroidales</taxon>
        <taxon>Bacteroidaceae</taxon>
        <taxon>Bacteroides</taxon>
    </lineage>
</organism>
<comment type="caution">
    <text evidence="2">The sequence shown here is derived from an EMBL/GenBank/DDBJ whole genome shotgun (WGS) entry which is preliminary data.</text>
</comment>
<evidence type="ECO:0000313" key="3">
    <source>
        <dbReference type="Proteomes" id="UP001292913"/>
    </source>
</evidence>
<evidence type="ECO:0000259" key="1">
    <source>
        <dbReference type="Pfam" id="PF26002"/>
    </source>
</evidence>
<feature type="domain" description="AprE-like beta-barrel" evidence="1">
    <location>
        <begin position="8"/>
        <end position="67"/>
    </location>
</feature>